<gene>
    <name evidence="2" type="ORF">HPB51_019700</name>
</gene>
<dbReference type="Proteomes" id="UP000821866">
    <property type="component" value="Chromosome 1"/>
</dbReference>
<evidence type="ECO:0000313" key="2">
    <source>
        <dbReference type="EMBL" id="KAH8041959.1"/>
    </source>
</evidence>
<feature type="compositionally biased region" description="Polar residues" evidence="1">
    <location>
        <begin position="102"/>
        <end position="116"/>
    </location>
</feature>
<organism evidence="2 3">
    <name type="scientific">Rhipicephalus microplus</name>
    <name type="common">Cattle tick</name>
    <name type="synonym">Boophilus microplus</name>
    <dbReference type="NCBI Taxonomy" id="6941"/>
    <lineage>
        <taxon>Eukaryota</taxon>
        <taxon>Metazoa</taxon>
        <taxon>Ecdysozoa</taxon>
        <taxon>Arthropoda</taxon>
        <taxon>Chelicerata</taxon>
        <taxon>Arachnida</taxon>
        <taxon>Acari</taxon>
        <taxon>Parasitiformes</taxon>
        <taxon>Ixodida</taxon>
        <taxon>Ixodoidea</taxon>
        <taxon>Ixodidae</taxon>
        <taxon>Rhipicephalinae</taxon>
        <taxon>Rhipicephalus</taxon>
        <taxon>Boophilus</taxon>
    </lineage>
</organism>
<protein>
    <submittedName>
        <fullName evidence="2">Uncharacterized protein</fullName>
    </submittedName>
</protein>
<dbReference type="AlphaFoldDB" id="A0A9J6F643"/>
<name>A0A9J6F643_RHIMP</name>
<proteinExistence type="predicted"/>
<reference evidence="2" key="2">
    <citation type="submission" date="2021-09" db="EMBL/GenBank/DDBJ databases">
        <authorList>
            <person name="Jia N."/>
            <person name="Wang J."/>
            <person name="Shi W."/>
            <person name="Du L."/>
            <person name="Sun Y."/>
            <person name="Zhan W."/>
            <person name="Jiang J."/>
            <person name="Wang Q."/>
            <person name="Zhang B."/>
            <person name="Ji P."/>
            <person name="Sakyi L.B."/>
            <person name="Cui X."/>
            <person name="Yuan T."/>
            <person name="Jiang B."/>
            <person name="Yang W."/>
            <person name="Lam T.T.-Y."/>
            <person name="Chang Q."/>
            <person name="Ding S."/>
            <person name="Wang X."/>
            <person name="Zhu J."/>
            <person name="Ruan X."/>
            <person name="Zhao L."/>
            <person name="Wei J."/>
            <person name="Que T."/>
            <person name="Du C."/>
            <person name="Cheng J."/>
            <person name="Dai P."/>
            <person name="Han X."/>
            <person name="Huang E."/>
            <person name="Gao Y."/>
            <person name="Liu J."/>
            <person name="Shao H."/>
            <person name="Ye R."/>
            <person name="Li L."/>
            <person name="Wei W."/>
            <person name="Wang X."/>
            <person name="Wang C."/>
            <person name="Huo Q."/>
            <person name="Li W."/>
            <person name="Guo W."/>
            <person name="Chen H."/>
            <person name="Chen S."/>
            <person name="Zhou L."/>
            <person name="Zhou L."/>
            <person name="Ni X."/>
            <person name="Tian J."/>
            <person name="Zhou Y."/>
            <person name="Sheng Y."/>
            <person name="Liu T."/>
            <person name="Pan Y."/>
            <person name="Xia L."/>
            <person name="Li J."/>
            <person name="Zhao F."/>
            <person name="Cao W."/>
        </authorList>
    </citation>
    <scope>NUCLEOTIDE SEQUENCE</scope>
    <source>
        <strain evidence="2">Rmic-2018</strain>
        <tissue evidence="2">Larvae</tissue>
    </source>
</reference>
<feature type="region of interest" description="Disordered" evidence="1">
    <location>
        <begin position="1"/>
        <end position="245"/>
    </location>
</feature>
<dbReference type="EMBL" id="JABSTU010000001">
    <property type="protein sequence ID" value="KAH8041959.1"/>
    <property type="molecule type" value="Genomic_DNA"/>
</dbReference>
<evidence type="ECO:0000313" key="3">
    <source>
        <dbReference type="Proteomes" id="UP000821866"/>
    </source>
</evidence>
<evidence type="ECO:0000256" key="1">
    <source>
        <dbReference type="SAM" id="MobiDB-lite"/>
    </source>
</evidence>
<comment type="caution">
    <text evidence="2">The sequence shown here is derived from an EMBL/GenBank/DDBJ whole genome shotgun (WGS) entry which is preliminary data.</text>
</comment>
<feature type="compositionally biased region" description="Basic and acidic residues" evidence="1">
    <location>
        <begin position="1"/>
        <end position="11"/>
    </location>
</feature>
<feature type="compositionally biased region" description="Polar residues" evidence="1">
    <location>
        <begin position="155"/>
        <end position="167"/>
    </location>
</feature>
<accession>A0A9J6F643</accession>
<keyword evidence="3" id="KW-1185">Reference proteome</keyword>
<feature type="compositionally biased region" description="Polar residues" evidence="1">
    <location>
        <begin position="12"/>
        <end position="29"/>
    </location>
</feature>
<feature type="compositionally biased region" description="Polar residues" evidence="1">
    <location>
        <begin position="199"/>
        <end position="220"/>
    </location>
</feature>
<sequence length="245" mass="25888">MSRGELDKFGNSEDTAAGVQSNSGGSTETGMCKKANKVKGAAVAANKKNHKPPSATAQTEASAKKGKTASKENRAPHNEMMPPKAPLAKKHTFKVPTRERQSCQPSLTNRNVSPSNVIEAASKARAVVDNNGTHCKTGTGKAAEGNVQAVPSRISGAQSKASGSTSADKNKQALPENTRETQPKPSHGYLVDSEDSDFESLSNTQDLTFEDTLSSISQSMDMGREDSDFASLEGIDGSQPFDMEE</sequence>
<reference evidence="2" key="1">
    <citation type="journal article" date="2020" name="Cell">
        <title>Large-Scale Comparative Analyses of Tick Genomes Elucidate Their Genetic Diversity and Vector Capacities.</title>
        <authorList>
            <consortium name="Tick Genome and Microbiome Consortium (TIGMIC)"/>
            <person name="Jia N."/>
            <person name="Wang J."/>
            <person name="Shi W."/>
            <person name="Du L."/>
            <person name="Sun Y."/>
            <person name="Zhan W."/>
            <person name="Jiang J.F."/>
            <person name="Wang Q."/>
            <person name="Zhang B."/>
            <person name="Ji P."/>
            <person name="Bell-Sakyi L."/>
            <person name="Cui X.M."/>
            <person name="Yuan T.T."/>
            <person name="Jiang B.G."/>
            <person name="Yang W.F."/>
            <person name="Lam T.T."/>
            <person name="Chang Q.C."/>
            <person name="Ding S.J."/>
            <person name="Wang X.J."/>
            <person name="Zhu J.G."/>
            <person name="Ruan X.D."/>
            <person name="Zhao L."/>
            <person name="Wei J.T."/>
            <person name="Ye R.Z."/>
            <person name="Que T.C."/>
            <person name="Du C.H."/>
            <person name="Zhou Y.H."/>
            <person name="Cheng J.X."/>
            <person name="Dai P.F."/>
            <person name="Guo W.B."/>
            <person name="Han X.H."/>
            <person name="Huang E.J."/>
            <person name="Li L.F."/>
            <person name="Wei W."/>
            <person name="Gao Y.C."/>
            <person name="Liu J.Z."/>
            <person name="Shao H.Z."/>
            <person name="Wang X."/>
            <person name="Wang C.C."/>
            <person name="Yang T.C."/>
            <person name="Huo Q.B."/>
            <person name="Li W."/>
            <person name="Chen H.Y."/>
            <person name="Chen S.E."/>
            <person name="Zhou L.G."/>
            <person name="Ni X.B."/>
            <person name="Tian J.H."/>
            <person name="Sheng Y."/>
            <person name="Liu T."/>
            <person name="Pan Y.S."/>
            <person name="Xia L.Y."/>
            <person name="Li J."/>
            <person name="Zhao F."/>
            <person name="Cao W.C."/>
        </authorList>
    </citation>
    <scope>NUCLEOTIDE SEQUENCE</scope>
    <source>
        <strain evidence="2">Rmic-2018</strain>
    </source>
</reference>